<keyword evidence="1 2" id="KW-0238">DNA-binding</keyword>
<dbReference type="RefSeq" id="WP_170168289.1">
    <property type="nucleotide sequence ID" value="NZ_QPJK01000007.1"/>
</dbReference>
<dbReference type="PROSITE" id="PS50977">
    <property type="entry name" value="HTH_TETR_2"/>
    <property type="match status" value="1"/>
</dbReference>
<dbReference type="Gene3D" id="1.10.357.10">
    <property type="entry name" value="Tetracycline Repressor, domain 2"/>
    <property type="match status" value="1"/>
</dbReference>
<feature type="region of interest" description="Disordered" evidence="3">
    <location>
        <begin position="1"/>
        <end position="20"/>
    </location>
</feature>
<dbReference type="SUPFAM" id="SSF46689">
    <property type="entry name" value="Homeodomain-like"/>
    <property type="match status" value="1"/>
</dbReference>
<dbReference type="PANTHER" id="PTHR30055:SF226">
    <property type="entry name" value="HTH-TYPE TRANSCRIPTIONAL REGULATOR PKSA"/>
    <property type="match status" value="1"/>
</dbReference>
<gene>
    <name evidence="5" type="ORF">DES41_107406</name>
</gene>
<proteinExistence type="predicted"/>
<name>A0A368XLH8_9BURK</name>
<dbReference type="GO" id="GO:0003700">
    <property type="term" value="F:DNA-binding transcription factor activity"/>
    <property type="evidence" value="ECO:0007669"/>
    <property type="project" value="TreeGrafter"/>
</dbReference>
<comment type="caution">
    <text evidence="5">The sequence shown here is derived from an EMBL/GenBank/DDBJ whole genome shotgun (WGS) entry which is preliminary data.</text>
</comment>
<evidence type="ECO:0000313" key="6">
    <source>
        <dbReference type="Proteomes" id="UP000252884"/>
    </source>
</evidence>
<protein>
    <submittedName>
        <fullName evidence="5">TetR family transcriptional regulator</fullName>
    </submittedName>
</protein>
<feature type="compositionally biased region" description="Basic residues" evidence="3">
    <location>
        <begin position="212"/>
        <end position="231"/>
    </location>
</feature>
<evidence type="ECO:0000256" key="1">
    <source>
        <dbReference type="ARBA" id="ARBA00023125"/>
    </source>
</evidence>
<dbReference type="Proteomes" id="UP000252884">
    <property type="component" value="Unassembled WGS sequence"/>
</dbReference>
<reference evidence="5 6" key="1">
    <citation type="submission" date="2018-07" db="EMBL/GenBank/DDBJ databases">
        <title>Genomic Encyclopedia of Type Strains, Phase IV (KMG-IV): sequencing the most valuable type-strain genomes for metagenomic binning, comparative biology and taxonomic classification.</title>
        <authorList>
            <person name="Goeker M."/>
        </authorList>
    </citation>
    <scope>NUCLEOTIDE SEQUENCE [LARGE SCALE GENOMIC DNA]</scope>
    <source>
        <strain evidence="5 6">DSM 21634</strain>
    </source>
</reference>
<evidence type="ECO:0000259" key="4">
    <source>
        <dbReference type="PROSITE" id="PS50977"/>
    </source>
</evidence>
<feature type="DNA-binding region" description="H-T-H motif" evidence="2">
    <location>
        <begin position="41"/>
        <end position="60"/>
    </location>
</feature>
<dbReference type="PRINTS" id="PR00455">
    <property type="entry name" value="HTHTETR"/>
</dbReference>
<dbReference type="Pfam" id="PF00440">
    <property type="entry name" value="TetR_N"/>
    <property type="match status" value="1"/>
</dbReference>
<dbReference type="AlphaFoldDB" id="A0A368XLH8"/>
<feature type="domain" description="HTH tetR-type" evidence="4">
    <location>
        <begin position="18"/>
        <end position="78"/>
    </location>
</feature>
<dbReference type="InterPro" id="IPR001647">
    <property type="entry name" value="HTH_TetR"/>
</dbReference>
<dbReference type="InterPro" id="IPR050109">
    <property type="entry name" value="HTH-type_TetR-like_transc_reg"/>
</dbReference>
<sequence>MPTDLPPKPRRTQASRSTETRQRVMDTAVALISERSFQAATVFEIAKRAGVTTGAVQHHFPSKADLILNLIDHLGTLPIEDGGIWPDTGMPLAERVHAFVQALWLRSYAPARFLVAWSVYFGCSDEPTVLQHVGQRRDAMTARLHARFGETFPEAGDGEGRQTLVDTLLSCLRGLGVGRTFGTDADAEARQLRFIAAMVVHHCAGVAQKAPASRKPRAVKPPAPRRRPAAR</sequence>
<dbReference type="EMBL" id="QPJK01000007">
    <property type="protein sequence ID" value="RCW68881.1"/>
    <property type="molecule type" value="Genomic_DNA"/>
</dbReference>
<evidence type="ECO:0000256" key="2">
    <source>
        <dbReference type="PROSITE-ProRule" id="PRU00335"/>
    </source>
</evidence>
<dbReference type="GO" id="GO:0000976">
    <property type="term" value="F:transcription cis-regulatory region binding"/>
    <property type="evidence" value="ECO:0007669"/>
    <property type="project" value="TreeGrafter"/>
</dbReference>
<dbReference type="PANTHER" id="PTHR30055">
    <property type="entry name" value="HTH-TYPE TRANSCRIPTIONAL REGULATOR RUTR"/>
    <property type="match status" value="1"/>
</dbReference>
<dbReference type="InterPro" id="IPR009057">
    <property type="entry name" value="Homeodomain-like_sf"/>
</dbReference>
<accession>A0A368XLH8</accession>
<evidence type="ECO:0000313" key="5">
    <source>
        <dbReference type="EMBL" id="RCW68881.1"/>
    </source>
</evidence>
<evidence type="ECO:0000256" key="3">
    <source>
        <dbReference type="SAM" id="MobiDB-lite"/>
    </source>
</evidence>
<organism evidence="5 6">
    <name type="scientific">Pseudorhodoferax soli</name>
    <dbReference type="NCBI Taxonomy" id="545864"/>
    <lineage>
        <taxon>Bacteria</taxon>
        <taxon>Pseudomonadati</taxon>
        <taxon>Pseudomonadota</taxon>
        <taxon>Betaproteobacteria</taxon>
        <taxon>Burkholderiales</taxon>
        <taxon>Comamonadaceae</taxon>
    </lineage>
</organism>
<keyword evidence="6" id="KW-1185">Reference proteome</keyword>
<feature type="region of interest" description="Disordered" evidence="3">
    <location>
        <begin position="208"/>
        <end position="231"/>
    </location>
</feature>